<organism evidence="1 2">
    <name type="scientific">Niastella koreensis</name>
    <dbReference type="NCBI Taxonomy" id="354356"/>
    <lineage>
        <taxon>Bacteria</taxon>
        <taxon>Pseudomonadati</taxon>
        <taxon>Bacteroidota</taxon>
        <taxon>Chitinophagia</taxon>
        <taxon>Chitinophagales</taxon>
        <taxon>Chitinophagaceae</taxon>
        <taxon>Niastella</taxon>
    </lineage>
</organism>
<proteinExistence type="predicted"/>
<dbReference type="Proteomes" id="UP000192277">
    <property type="component" value="Unassembled WGS sequence"/>
</dbReference>
<protein>
    <submittedName>
        <fullName evidence="1">TIGR02757 family protein</fullName>
    </submittedName>
</protein>
<evidence type="ECO:0000313" key="2">
    <source>
        <dbReference type="Proteomes" id="UP000192277"/>
    </source>
</evidence>
<keyword evidence="2" id="KW-1185">Reference proteome</keyword>
<dbReference type="Pfam" id="PF09674">
    <property type="entry name" value="DUF2400"/>
    <property type="match status" value="1"/>
</dbReference>
<dbReference type="NCBIfam" id="TIGR02757">
    <property type="entry name" value="TIGR02757 family protein"/>
    <property type="match status" value="1"/>
</dbReference>
<accession>A0ABX3P5Z0</accession>
<name>A0ABX3P5Z0_9BACT</name>
<comment type="caution">
    <text evidence="1">The sequence shown here is derived from an EMBL/GenBank/DDBJ whole genome shotgun (WGS) entry which is preliminary data.</text>
</comment>
<dbReference type="EMBL" id="LWBO01000001">
    <property type="protein sequence ID" value="OQP55131.1"/>
    <property type="molecule type" value="Genomic_DNA"/>
</dbReference>
<sequence length="257" mass="29952">MKQPSLKDFLNRKAEEYNQPSFIKDDPVSIPHLFTKQADIEIAGFFAAIFAWGNRTIIIKKSRELMQAMDLAPHQFMLHHTDNDLKKLLLFKHRTFNTTDLLYFIEFLHFHYSKHASLESAFTLGMQQGDDTTENGLARFHHYFFSLEHVPARTRKHIATPEKNSTCKRLNMFLRWMVRPSDGGVDFGIWKNISPAQLICPIDLHVARVAKRFNLLPRKQIDWQAAIELTTHLRKLDPLDPVKYDFALFGLGVVEKF</sequence>
<dbReference type="InterPro" id="IPR014127">
    <property type="entry name" value="CHP02757"/>
</dbReference>
<reference evidence="1 2" key="1">
    <citation type="submission" date="2016-04" db="EMBL/GenBank/DDBJ databases">
        <authorList>
            <person name="Chen L."/>
            <person name="Zhuang W."/>
            <person name="Wang G."/>
        </authorList>
    </citation>
    <scope>NUCLEOTIDE SEQUENCE [LARGE SCALE GENOMIC DNA]</scope>
    <source>
        <strain evidence="2">GR20</strain>
    </source>
</reference>
<evidence type="ECO:0000313" key="1">
    <source>
        <dbReference type="EMBL" id="OQP55131.1"/>
    </source>
</evidence>
<dbReference type="RefSeq" id="WP_014222703.1">
    <property type="nucleotide sequence ID" value="NZ_LWBO01000001.1"/>
</dbReference>
<gene>
    <name evidence="1" type="ORF">A4D02_02090</name>
</gene>